<gene>
    <name evidence="1" type="ORF">LOK49_LG13G02486</name>
</gene>
<evidence type="ECO:0000313" key="2">
    <source>
        <dbReference type="Proteomes" id="UP001060215"/>
    </source>
</evidence>
<dbReference type="EMBL" id="CM045771">
    <property type="protein sequence ID" value="KAI7988287.1"/>
    <property type="molecule type" value="Genomic_DNA"/>
</dbReference>
<name>A0ACC0FHS4_9ERIC</name>
<comment type="caution">
    <text evidence="1">The sequence shown here is derived from an EMBL/GenBank/DDBJ whole genome shotgun (WGS) entry which is preliminary data.</text>
</comment>
<evidence type="ECO:0000313" key="1">
    <source>
        <dbReference type="EMBL" id="KAI7988287.1"/>
    </source>
</evidence>
<keyword evidence="2" id="KW-1185">Reference proteome</keyword>
<organism evidence="1 2">
    <name type="scientific">Camellia lanceoleosa</name>
    <dbReference type="NCBI Taxonomy" id="1840588"/>
    <lineage>
        <taxon>Eukaryota</taxon>
        <taxon>Viridiplantae</taxon>
        <taxon>Streptophyta</taxon>
        <taxon>Embryophyta</taxon>
        <taxon>Tracheophyta</taxon>
        <taxon>Spermatophyta</taxon>
        <taxon>Magnoliopsida</taxon>
        <taxon>eudicotyledons</taxon>
        <taxon>Gunneridae</taxon>
        <taxon>Pentapetalae</taxon>
        <taxon>asterids</taxon>
        <taxon>Ericales</taxon>
        <taxon>Theaceae</taxon>
        <taxon>Camellia</taxon>
    </lineage>
</organism>
<reference evidence="1 2" key="1">
    <citation type="journal article" date="2022" name="Plant J.">
        <title>Chromosome-level genome of Camellia lanceoleosa provides a valuable resource for understanding genome evolution and self-incompatibility.</title>
        <authorList>
            <person name="Gong W."/>
            <person name="Xiao S."/>
            <person name="Wang L."/>
            <person name="Liao Z."/>
            <person name="Chang Y."/>
            <person name="Mo W."/>
            <person name="Hu G."/>
            <person name="Li W."/>
            <person name="Zhao G."/>
            <person name="Zhu H."/>
            <person name="Hu X."/>
            <person name="Ji K."/>
            <person name="Xiang X."/>
            <person name="Song Q."/>
            <person name="Yuan D."/>
            <person name="Jin S."/>
            <person name="Zhang L."/>
        </authorList>
    </citation>
    <scope>NUCLEOTIDE SEQUENCE [LARGE SCALE GENOMIC DNA]</scope>
    <source>
        <strain evidence="1">SQ_2022a</strain>
    </source>
</reference>
<sequence length="135" mass="15548">MPSPFTLVTELLNMVDVETEIREFRSQAPEGCYGKIIKLGPNQRKEANSRKFYQRAADSLSSSGLKIFVGGQDTGRVLMPHDFIRYSKIVFRRDGNEKLIITAIRDTSFFLYRLKGFRFLMGRNNCEGMPEEEID</sequence>
<dbReference type="Proteomes" id="UP001060215">
    <property type="component" value="Chromosome 14"/>
</dbReference>
<accession>A0ACC0FHS4</accession>
<protein>
    <submittedName>
        <fullName evidence="1">Uncharacterized protein</fullName>
    </submittedName>
</protein>
<proteinExistence type="predicted"/>